<dbReference type="Pfam" id="PF00512">
    <property type="entry name" value="HisKA"/>
    <property type="match status" value="1"/>
</dbReference>
<dbReference type="SUPFAM" id="SSF55874">
    <property type="entry name" value="ATPase domain of HSP90 chaperone/DNA topoisomerase II/histidine kinase"/>
    <property type="match status" value="1"/>
</dbReference>
<evidence type="ECO:0000256" key="8">
    <source>
        <dbReference type="ARBA" id="ARBA00023136"/>
    </source>
</evidence>
<comment type="caution">
    <text evidence="12">The sequence shown here is derived from an EMBL/GenBank/DDBJ whole genome shotgun (WGS) entry which is preliminary data.</text>
</comment>
<evidence type="ECO:0000256" key="4">
    <source>
        <dbReference type="ARBA" id="ARBA00022553"/>
    </source>
</evidence>
<dbReference type="CDD" id="cd00082">
    <property type="entry name" value="HisKA"/>
    <property type="match status" value="1"/>
</dbReference>
<sequence>MKHKQKLRWLIVGICALIFYLAFFFMGNHFIQSNQKEQVKALGQDYQDALLGQAKAQTLKRWQRNYQVEVVDLPVTGTSELAKVAQNVAKHNLVNTGAPYLKVEYRQQRYLLYLISDSVSKQNEAMLVQPLAGIWSDFRGLWVTFSLLYWLLIAAFFWLMWQHQKSVRRKLGLLSHNVVAITQQQEPEPVLFTADDPFFPLGNQLKDLSQIRDQQLLAAQLHEKSFRSLINNLPLGVMLLDRDGRVEMANQAVATILNVARIDSASENYVDYVKTYALSRMIEHALRQPTVKRHQRRDIQLVGDDGRFVEADVISLIGDEAELNDMRVLVMLYDLTEIKQNEQMQLDFVANASHELRTPVTVIAGYAETLLAGAQHDSLKSREFIQTIAEQAHHLEELIHDILLLSRADQDMPIKWQTVNLEQVAQQTIKVLQDPIKAKQLKVNLDVAQYTGPILSDEVKLEQIIKNLVTNAVRYNREQGEITIALATTATATTIKVRDTGIGLTTEDQTRIFERFYRADHAHNATEKGTGLGLAIVANLVDQLNGQVTVQSQLGVGSTFIVTLPVNHVE</sequence>
<feature type="transmembrane region" description="Helical" evidence="9">
    <location>
        <begin position="140"/>
        <end position="161"/>
    </location>
</feature>
<dbReference type="InterPro" id="IPR003661">
    <property type="entry name" value="HisK_dim/P_dom"/>
</dbReference>
<proteinExistence type="predicted"/>
<evidence type="ECO:0000256" key="9">
    <source>
        <dbReference type="SAM" id="Phobius"/>
    </source>
</evidence>
<evidence type="ECO:0000313" key="12">
    <source>
        <dbReference type="EMBL" id="MFC6315725.1"/>
    </source>
</evidence>
<keyword evidence="8 9" id="KW-0472">Membrane</keyword>
<organism evidence="12 13">
    <name type="scientific">Lapidilactobacillus achengensis</name>
    <dbReference type="NCBI Taxonomy" id="2486000"/>
    <lineage>
        <taxon>Bacteria</taxon>
        <taxon>Bacillati</taxon>
        <taxon>Bacillota</taxon>
        <taxon>Bacilli</taxon>
        <taxon>Lactobacillales</taxon>
        <taxon>Lactobacillaceae</taxon>
        <taxon>Lapidilactobacillus</taxon>
    </lineage>
</organism>
<dbReference type="SUPFAM" id="SSF47384">
    <property type="entry name" value="Homodimeric domain of signal transducing histidine kinase"/>
    <property type="match status" value="1"/>
</dbReference>
<evidence type="ECO:0000256" key="3">
    <source>
        <dbReference type="ARBA" id="ARBA00012438"/>
    </source>
</evidence>
<keyword evidence="9" id="KW-0812">Transmembrane</keyword>
<dbReference type="GO" id="GO:0016301">
    <property type="term" value="F:kinase activity"/>
    <property type="evidence" value="ECO:0007669"/>
    <property type="project" value="UniProtKB-KW"/>
</dbReference>
<dbReference type="PROSITE" id="PS50112">
    <property type="entry name" value="PAS"/>
    <property type="match status" value="1"/>
</dbReference>
<evidence type="ECO:0000256" key="2">
    <source>
        <dbReference type="ARBA" id="ARBA00004370"/>
    </source>
</evidence>
<dbReference type="InterPro" id="IPR000014">
    <property type="entry name" value="PAS"/>
</dbReference>
<reference evidence="13" key="1">
    <citation type="journal article" date="2019" name="Int. J. Syst. Evol. Microbiol.">
        <title>The Global Catalogue of Microorganisms (GCM) 10K type strain sequencing project: providing services to taxonomists for standard genome sequencing and annotation.</title>
        <authorList>
            <consortium name="The Broad Institute Genomics Platform"/>
            <consortium name="The Broad Institute Genome Sequencing Center for Infectious Disease"/>
            <person name="Wu L."/>
            <person name="Ma J."/>
        </authorList>
    </citation>
    <scope>NUCLEOTIDE SEQUENCE [LARGE SCALE GENOMIC DNA]</scope>
    <source>
        <strain evidence="13">CCM 8897</strain>
    </source>
</reference>
<evidence type="ECO:0000259" key="10">
    <source>
        <dbReference type="PROSITE" id="PS50109"/>
    </source>
</evidence>
<comment type="catalytic activity">
    <reaction evidence="1">
        <text>ATP + protein L-histidine = ADP + protein N-phospho-L-histidine.</text>
        <dbReference type="EC" id="2.7.13.3"/>
    </reaction>
</comment>
<dbReference type="Gene3D" id="3.30.450.20">
    <property type="entry name" value="PAS domain"/>
    <property type="match status" value="1"/>
</dbReference>
<feature type="domain" description="Histidine kinase" evidence="10">
    <location>
        <begin position="351"/>
        <end position="568"/>
    </location>
</feature>
<keyword evidence="5" id="KW-0808">Transferase</keyword>
<name>A0ABW1UP25_9LACO</name>
<gene>
    <name evidence="12" type="ORF">ACFQHW_09140</name>
</gene>
<dbReference type="SMART" id="SM00387">
    <property type="entry name" value="HATPase_c"/>
    <property type="match status" value="1"/>
</dbReference>
<dbReference type="InterPro" id="IPR004358">
    <property type="entry name" value="Sig_transdc_His_kin-like_C"/>
</dbReference>
<evidence type="ECO:0000256" key="1">
    <source>
        <dbReference type="ARBA" id="ARBA00000085"/>
    </source>
</evidence>
<keyword evidence="9" id="KW-1133">Transmembrane helix</keyword>
<dbReference type="EC" id="2.7.13.3" evidence="3"/>
<dbReference type="Proteomes" id="UP001596310">
    <property type="component" value="Unassembled WGS sequence"/>
</dbReference>
<dbReference type="InterPro" id="IPR036890">
    <property type="entry name" value="HATPase_C_sf"/>
</dbReference>
<dbReference type="InterPro" id="IPR005467">
    <property type="entry name" value="His_kinase_dom"/>
</dbReference>
<dbReference type="CDD" id="cd00075">
    <property type="entry name" value="HATPase"/>
    <property type="match status" value="1"/>
</dbReference>
<dbReference type="Gene3D" id="3.30.565.10">
    <property type="entry name" value="Histidine kinase-like ATPase, C-terminal domain"/>
    <property type="match status" value="1"/>
</dbReference>
<evidence type="ECO:0000313" key="13">
    <source>
        <dbReference type="Proteomes" id="UP001596310"/>
    </source>
</evidence>
<dbReference type="PRINTS" id="PR00344">
    <property type="entry name" value="BCTRLSENSOR"/>
</dbReference>
<dbReference type="InterPro" id="IPR035965">
    <property type="entry name" value="PAS-like_dom_sf"/>
</dbReference>
<dbReference type="PROSITE" id="PS50109">
    <property type="entry name" value="HIS_KIN"/>
    <property type="match status" value="1"/>
</dbReference>
<dbReference type="Gene3D" id="1.10.287.130">
    <property type="match status" value="1"/>
</dbReference>
<keyword evidence="4" id="KW-0597">Phosphoprotein</keyword>
<dbReference type="PANTHER" id="PTHR45453:SF1">
    <property type="entry name" value="PHOSPHATE REGULON SENSOR PROTEIN PHOR"/>
    <property type="match status" value="1"/>
</dbReference>
<evidence type="ECO:0000256" key="5">
    <source>
        <dbReference type="ARBA" id="ARBA00022679"/>
    </source>
</evidence>
<evidence type="ECO:0000259" key="11">
    <source>
        <dbReference type="PROSITE" id="PS50112"/>
    </source>
</evidence>
<dbReference type="Pfam" id="PF13188">
    <property type="entry name" value="PAS_8"/>
    <property type="match status" value="1"/>
</dbReference>
<dbReference type="RefSeq" id="WP_125600746.1">
    <property type="nucleotide sequence ID" value="NZ_JBHSSM010000020.1"/>
</dbReference>
<keyword evidence="7" id="KW-0902">Two-component regulatory system</keyword>
<feature type="domain" description="PAS" evidence="11">
    <location>
        <begin position="222"/>
        <end position="270"/>
    </location>
</feature>
<dbReference type="Pfam" id="PF02518">
    <property type="entry name" value="HATPase_c"/>
    <property type="match status" value="1"/>
</dbReference>
<dbReference type="SMART" id="SM00388">
    <property type="entry name" value="HisKA"/>
    <property type="match status" value="1"/>
</dbReference>
<dbReference type="InterPro" id="IPR003594">
    <property type="entry name" value="HATPase_dom"/>
</dbReference>
<dbReference type="EMBL" id="JBHSSM010000020">
    <property type="protein sequence ID" value="MFC6315725.1"/>
    <property type="molecule type" value="Genomic_DNA"/>
</dbReference>
<keyword evidence="6 12" id="KW-0418">Kinase</keyword>
<dbReference type="SUPFAM" id="SSF55785">
    <property type="entry name" value="PYP-like sensor domain (PAS domain)"/>
    <property type="match status" value="1"/>
</dbReference>
<comment type="subcellular location">
    <subcellularLocation>
        <location evidence="2">Membrane</location>
    </subcellularLocation>
</comment>
<accession>A0ABW1UP25</accession>
<dbReference type="InterPro" id="IPR050351">
    <property type="entry name" value="BphY/WalK/GraS-like"/>
</dbReference>
<keyword evidence="13" id="KW-1185">Reference proteome</keyword>
<dbReference type="InterPro" id="IPR036097">
    <property type="entry name" value="HisK_dim/P_sf"/>
</dbReference>
<dbReference type="PANTHER" id="PTHR45453">
    <property type="entry name" value="PHOSPHATE REGULON SENSOR PROTEIN PHOR"/>
    <property type="match status" value="1"/>
</dbReference>
<evidence type="ECO:0000256" key="7">
    <source>
        <dbReference type="ARBA" id="ARBA00023012"/>
    </source>
</evidence>
<evidence type="ECO:0000256" key="6">
    <source>
        <dbReference type="ARBA" id="ARBA00022777"/>
    </source>
</evidence>
<feature type="transmembrane region" description="Helical" evidence="9">
    <location>
        <begin position="7"/>
        <end position="26"/>
    </location>
</feature>
<protein>
    <recommendedName>
        <fullName evidence="3">histidine kinase</fullName>
        <ecNumber evidence="3">2.7.13.3</ecNumber>
    </recommendedName>
</protein>